<name>A0ABV5P2Q7_9ACTN</name>
<dbReference type="InterPro" id="IPR007055">
    <property type="entry name" value="BON_dom"/>
</dbReference>
<dbReference type="PANTHER" id="PTHR33824:SF7">
    <property type="entry name" value="POLYKETIDE CYCLASE_DEHYDRASE AND LIPID TRANSPORT SUPERFAMILY PROTEIN"/>
    <property type="match status" value="1"/>
</dbReference>
<evidence type="ECO:0000259" key="2">
    <source>
        <dbReference type="PROSITE" id="PS50914"/>
    </source>
</evidence>
<feature type="region of interest" description="Disordered" evidence="1">
    <location>
        <begin position="382"/>
        <end position="402"/>
    </location>
</feature>
<dbReference type="Proteomes" id="UP001589568">
    <property type="component" value="Unassembled WGS sequence"/>
</dbReference>
<keyword evidence="4" id="KW-1185">Reference proteome</keyword>
<dbReference type="EMBL" id="JBHMCF010000051">
    <property type="protein sequence ID" value="MFB9476446.1"/>
    <property type="molecule type" value="Genomic_DNA"/>
</dbReference>
<feature type="domain" description="BON" evidence="2">
    <location>
        <begin position="92"/>
        <end position="162"/>
    </location>
</feature>
<evidence type="ECO:0000256" key="1">
    <source>
        <dbReference type="SAM" id="MobiDB-lite"/>
    </source>
</evidence>
<evidence type="ECO:0000313" key="3">
    <source>
        <dbReference type="EMBL" id="MFB9476446.1"/>
    </source>
</evidence>
<dbReference type="PROSITE" id="PS50914">
    <property type="entry name" value="BON"/>
    <property type="match status" value="1"/>
</dbReference>
<dbReference type="Gene3D" id="3.30.530.20">
    <property type="match status" value="1"/>
</dbReference>
<reference evidence="3 4" key="1">
    <citation type="submission" date="2024-09" db="EMBL/GenBank/DDBJ databases">
        <authorList>
            <person name="Sun Q."/>
            <person name="Mori K."/>
        </authorList>
    </citation>
    <scope>NUCLEOTIDE SEQUENCE [LARGE SCALE GENOMIC DNA]</scope>
    <source>
        <strain evidence="3 4">JCM 3324</strain>
    </source>
</reference>
<evidence type="ECO:0000313" key="4">
    <source>
        <dbReference type="Proteomes" id="UP001589568"/>
    </source>
</evidence>
<sequence>MSTYRDVSAGDGRSRLPIVLKSAGAGACAGAAAVYLLDPARGRARRARVRDQAAHATHEVRDGAGVLSRDLGNRGRGAGAALRYQVSGRSADDRVLTERVRAELGRHVSHPHAVHVTVEDHVVTLDGDLLAGEEERARKAVRRIPGVQSVVARWTPHLDPTGVPTLQGLGRPREPVPELLQQRWSPSARFMAGVAAAYALTAARRLPGPLSWVVRTAGVAVAARALTNLPLRRLTGINAGRRAVDVGEAVEIAAPPEAIWELVGDYSVFARVMPDVYEVRRSPDGELSHWMIKGPAGVPIRFDATETKRDEGKEIAWKSTEGQLIAHTGSLRLVDRGRGRTRVQVRLTYNPVVGAAGHAIARLLGADPGHKLRQDLARLKQHVEGEHRRRSAPRERPATVGA</sequence>
<dbReference type="Pfam" id="PF10604">
    <property type="entry name" value="Polyketide_cyc2"/>
    <property type="match status" value="1"/>
</dbReference>
<dbReference type="SUPFAM" id="SSF55961">
    <property type="entry name" value="Bet v1-like"/>
    <property type="match status" value="1"/>
</dbReference>
<dbReference type="Gene3D" id="3.30.1340.30">
    <property type="match status" value="1"/>
</dbReference>
<comment type="caution">
    <text evidence="3">The sequence shown here is derived from an EMBL/GenBank/DDBJ whole genome shotgun (WGS) entry which is preliminary data.</text>
</comment>
<organism evidence="3 4">
    <name type="scientific">Nonomuraea salmonea</name>
    <dbReference type="NCBI Taxonomy" id="46181"/>
    <lineage>
        <taxon>Bacteria</taxon>
        <taxon>Bacillati</taxon>
        <taxon>Actinomycetota</taxon>
        <taxon>Actinomycetes</taxon>
        <taxon>Streptosporangiales</taxon>
        <taxon>Streptosporangiaceae</taxon>
        <taxon>Nonomuraea</taxon>
    </lineage>
</organism>
<dbReference type="Pfam" id="PF04972">
    <property type="entry name" value="BON"/>
    <property type="match status" value="1"/>
</dbReference>
<dbReference type="PANTHER" id="PTHR33824">
    <property type="entry name" value="POLYKETIDE CYCLASE/DEHYDRASE AND LIPID TRANSPORT SUPERFAMILY PROTEIN"/>
    <property type="match status" value="1"/>
</dbReference>
<accession>A0ABV5P2Q7</accession>
<dbReference type="CDD" id="cd07817">
    <property type="entry name" value="SRPBCC_8"/>
    <property type="match status" value="1"/>
</dbReference>
<dbReference type="InterPro" id="IPR023393">
    <property type="entry name" value="START-like_dom_sf"/>
</dbReference>
<dbReference type="RefSeq" id="WP_364369609.1">
    <property type="nucleotide sequence ID" value="NZ_JBHMCF010000051.1"/>
</dbReference>
<dbReference type="InterPro" id="IPR047137">
    <property type="entry name" value="ORF3"/>
</dbReference>
<proteinExistence type="predicted"/>
<gene>
    <name evidence="3" type="ORF">ACFFR3_43730</name>
</gene>
<dbReference type="InterPro" id="IPR019587">
    <property type="entry name" value="Polyketide_cyclase/dehydratase"/>
</dbReference>
<protein>
    <submittedName>
        <fullName evidence="3">SRPBCC family protein</fullName>
    </submittedName>
</protein>